<dbReference type="InterPro" id="IPR000620">
    <property type="entry name" value="EamA_dom"/>
</dbReference>
<evidence type="ECO:0000259" key="2">
    <source>
        <dbReference type="Pfam" id="PF00892"/>
    </source>
</evidence>
<keyword evidence="4" id="KW-1185">Reference proteome</keyword>
<name>A0A078L1M0_9GAMM</name>
<keyword evidence="1" id="KW-0812">Transmembrane</keyword>
<sequence length="140" mass="15361">MFINTWYFPSIIALCLYGAWGYWGARASSFINPLSITFYSSLGVLISGILALVMLDFRPEISTKGSIYGLLNGLANGIACIFFILALRKGPAMPVVLITSMYPLITLLLCMVFLKQGVTVKQILGMLFAVMALILFSMES</sequence>
<gene>
    <name evidence="3" type="ORF">BN59_02207</name>
</gene>
<dbReference type="AlphaFoldDB" id="A0A078L1M0"/>
<accession>A0A078L1M0</accession>
<evidence type="ECO:0000313" key="3">
    <source>
        <dbReference type="EMBL" id="CDZ77913.1"/>
    </source>
</evidence>
<organism evidence="3 4">
    <name type="scientific">Legionella massiliensis</name>
    <dbReference type="NCBI Taxonomy" id="1034943"/>
    <lineage>
        <taxon>Bacteria</taxon>
        <taxon>Pseudomonadati</taxon>
        <taxon>Pseudomonadota</taxon>
        <taxon>Gammaproteobacteria</taxon>
        <taxon>Legionellales</taxon>
        <taxon>Legionellaceae</taxon>
        <taxon>Legionella</taxon>
    </lineage>
</organism>
<evidence type="ECO:0000256" key="1">
    <source>
        <dbReference type="SAM" id="Phobius"/>
    </source>
</evidence>
<keyword evidence="1" id="KW-1133">Transmembrane helix</keyword>
<dbReference type="OrthoDB" id="5637041at2"/>
<protein>
    <submittedName>
        <fullName evidence="3">EamA-like transporter family protein</fullName>
    </submittedName>
</protein>
<proteinExistence type="predicted"/>
<dbReference type="RefSeq" id="WP_043874371.1">
    <property type="nucleotide sequence ID" value="NZ_CCVW01000002.1"/>
</dbReference>
<dbReference type="Proteomes" id="UP000044071">
    <property type="component" value="Unassembled WGS sequence"/>
</dbReference>
<evidence type="ECO:0000313" key="4">
    <source>
        <dbReference type="Proteomes" id="UP000044071"/>
    </source>
</evidence>
<dbReference type="SUPFAM" id="SSF103481">
    <property type="entry name" value="Multidrug resistance efflux transporter EmrE"/>
    <property type="match status" value="1"/>
</dbReference>
<feature type="transmembrane region" description="Helical" evidence="1">
    <location>
        <begin position="120"/>
        <end position="138"/>
    </location>
</feature>
<feature type="transmembrane region" description="Helical" evidence="1">
    <location>
        <begin position="36"/>
        <end position="55"/>
    </location>
</feature>
<feature type="transmembrane region" description="Helical" evidence="1">
    <location>
        <begin position="6"/>
        <end position="24"/>
    </location>
</feature>
<feature type="transmembrane region" description="Helical" evidence="1">
    <location>
        <begin position="94"/>
        <end position="114"/>
    </location>
</feature>
<dbReference type="GO" id="GO:0016020">
    <property type="term" value="C:membrane"/>
    <property type="evidence" value="ECO:0007669"/>
    <property type="project" value="InterPro"/>
</dbReference>
<reference evidence="3 4" key="1">
    <citation type="submission" date="2014-06" db="EMBL/GenBank/DDBJ databases">
        <authorList>
            <person name="Urmite Genomes Urmite Genomes"/>
        </authorList>
    </citation>
    <scope>NUCLEOTIDE SEQUENCE [LARGE SCALE GENOMIC DNA]</scope>
</reference>
<dbReference type="EMBL" id="CCSB01000002">
    <property type="protein sequence ID" value="CDZ77913.1"/>
    <property type="molecule type" value="Genomic_DNA"/>
</dbReference>
<dbReference type="eggNOG" id="COG2510">
    <property type="taxonomic scope" value="Bacteria"/>
</dbReference>
<dbReference type="Pfam" id="PF00892">
    <property type="entry name" value="EamA"/>
    <property type="match status" value="1"/>
</dbReference>
<dbReference type="InterPro" id="IPR037185">
    <property type="entry name" value="EmrE-like"/>
</dbReference>
<dbReference type="STRING" id="1034943.BN59_02207"/>
<keyword evidence="1" id="KW-0472">Membrane</keyword>
<feature type="transmembrane region" description="Helical" evidence="1">
    <location>
        <begin position="67"/>
        <end position="87"/>
    </location>
</feature>
<feature type="domain" description="EamA" evidence="2">
    <location>
        <begin position="7"/>
        <end position="137"/>
    </location>
</feature>